<reference evidence="2" key="1">
    <citation type="journal article" date="2022" name="Mol. Ecol. Resour.">
        <title>The genomes of chicory, endive, great burdock and yacon provide insights into Asteraceae palaeo-polyploidization history and plant inulin production.</title>
        <authorList>
            <person name="Fan W."/>
            <person name="Wang S."/>
            <person name="Wang H."/>
            <person name="Wang A."/>
            <person name="Jiang F."/>
            <person name="Liu H."/>
            <person name="Zhao H."/>
            <person name="Xu D."/>
            <person name="Zhang Y."/>
        </authorList>
    </citation>
    <scope>NUCLEOTIDE SEQUENCE [LARGE SCALE GENOMIC DNA]</scope>
    <source>
        <strain evidence="2">cv. Yunnan</strain>
    </source>
</reference>
<comment type="caution">
    <text evidence="1">The sequence shown here is derived from an EMBL/GenBank/DDBJ whole genome shotgun (WGS) entry which is preliminary data.</text>
</comment>
<reference evidence="1 2" key="2">
    <citation type="journal article" date="2022" name="Mol. Ecol. Resour.">
        <title>The genomes of chicory, endive, great burdock and yacon provide insights into Asteraceae paleo-polyploidization history and plant inulin production.</title>
        <authorList>
            <person name="Fan W."/>
            <person name="Wang S."/>
            <person name="Wang H."/>
            <person name="Wang A."/>
            <person name="Jiang F."/>
            <person name="Liu H."/>
            <person name="Zhao H."/>
            <person name="Xu D."/>
            <person name="Zhang Y."/>
        </authorList>
    </citation>
    <scope>NUCLEOTIDE SEQUENCE [LARGE SCALE GENOMIC DNA]</scope>
    <source>
        <strain evidence="2">cv. Yunnan</strain>
        <tissue evidence="1">Leaves</tissue>
    </source>
</reference>
<protein>
    <submittedName>
        <fullName evidence="1">Uncharacterized protein</fullName>
    </submittedName>
</protein>
<name>A0ACB9I031_9ASTR</name>
<evidence type="ECO:0000313" key="1">
    <source>
        <dbReference type="EMBL" id="KAI3801073.1"/>
    </source>
</evidence>
<dbReference type="EMBL" id="CM042027">
    <property type="protein sequence ID" value="KAI3801073.1"/>
    <property type="molecule type" value="Genomic_DNA"/>
</dbReference>
<sequence length="471" mass="52731">MAAIKLTIGFFLCLLGTTVIATTRSPRLGGPEFCNLQRLSTAQPSQRFDFEGGSIETWDVNDEQFQCLGVATSRKTIQPDSLSLPAFRPFPHLIFIEQGEGYMGIQLPGCAETFDTGVQKQQQQQQPRRMRGQFDESTDSHQKVHRFKQGDIIAIPAGTVHWTYNDGNQEVVAIVFDDINNPANQLDMQHRTFHLAGGISSQHVQGQQGGRKRCPIHRQQQGSLNVQSIYAGFDTELLAESFNSDTQIMRALQESSDRGLIVKVQQRMEFVTPEEHQEQRRQRRSGGSSNGLEEKICSAKFVYNLENEREADIFSREAGKLNMVNEYKLPILSFLDISAEKGHLQPNAMISPHWSINSHSVIYVLSGDAEVQVVSNNGEAVMSEQVNRGEFFVVPQFFATTAKAGQNGLEWVAFKTNKAPMKSPVAGYTSVFRAMPLEVITNAYEVSPSQAQSLKTNREMESILFSPQRSY</sequence>
<dbReference type="Proteomes" id="UP001056120">
    <property type="component" value="Linkage Group LG10"/>
</dbReference>
<proteinExistence type="predicted"/>
<accession>A0ACB9I031</accession>
<gene>
    <name evidence="1" type="ORF">L1987_29174</name>
</gene>
<organism evidence="1 2">
    <name type="scientific">Smallanthus sonchifolius</name>
    <dbReference type="NCBI Taxonomy" id="185202"/>
    <lineage>
        <taxon>Eukaryota</taxon>
        <taxon>Viridiplantae</taxon>
        <taxon>Streptophyta</taxon>
        <taxon>Embryophyta</taxon>
        <taxon>Tracheophyta</taxon>
        <taxon>Spermatophyta</taxon>
        <taxon>Magnoliopsida</taxon>
        <taxon>eudicotyledons</taxon>
        <taxon>Gunneridae</taxon>
        <taxon>Pentapetalae</taxon>
        <taxon>asterids</taxon>
        <taxon>campanulids</taxon>
        <taxon>Asterales</taxon>
        <taxon>Asteraceae</taxon>
        <taxon>Asteroideae</taxon>
        <taxon>Heliantheae alliance</taxon>
        <taxon>Millerieae</taxon>
        <taxon>Smallanthus</taxon>
    </lineage>
</organism>
<keyword evidence="2" id="KW-1185">Reference proteome</keyword>
<evidence type="ECO:0000313" key="2">
    <source>
        <dbReference type="Proteomes" id="UP001056120"/>
    </source>
</evidence>